<keyword evidence="8 10" id="KW-1035">Host cytoplasm</keyword>
<evidence type="ECO:0000256" key="5">
    <source>
        <dbReference type="ARBA" id="ARBA00022801"/>
    </source>
</evidence>
<feature type="active site" description="Proton donor/acceptor" evidence="10">
    <location>
        <position position="24"/>
    </location>
</feature>
<keyword evidence="2 10" id="KW-0929">Antimicrobial</keyword>
<dbReference type="SUPFAM" id="SSF53955">
    <property type="entry name" value="Lysozyme-like"/>
    <property type="match status" value="1"/>
</dbReference>
<dbReference type="HAMAP" id="MF_04110">
    <property type="entry name" value="ENDOLYSIN_T4"/>
    <property type="match status" value="1"/>
</dbReference>
<keyword evidence="9 10" id="KW-0326">Glycosidase</keyword>
<evidence type="ECO:0000256" key="2">
    <source>
        <dbReference type="ARBA" id="ARBA00022529"/>
    </source>
</evidence>
<dbReference type="Gene3D" id="1.10.530.40">
    <property type="match status" value="1"/>
</dbReference>
<evidence type="ECO:0000313" key="12">
    <source>
        <dbReference type="EMBL" id="CAB5079532.1"/>
    </source>
</evidence>
<dbReference type="InterPro" id="IPR051018">
    <property type="entry name" value="Bacteriophage_GH24"/>
</dbReference>
<comment type="function">
    <text evidence="10">Endolysin with lysozyme activity that degrades host peptidoglycans and participates with the holin and spanin proteins in the sequential events which lead to the programmed host cell lysis releasing the mature viral particles. Once the holin has permeabilized the host cell membrane, the endolysin can reach the periplasm and break down the peptidoglycan layer.</text>
</comment>
<evidence type="ECO:0000256" key="3">
    <source>
        <dbReference type="ARBA" id="ARBA00022612"/>
    </source>
</evidence>
<dbReference type="Pfam" id="PF00959">
    <property type="entry name" value="Phage_lysozyme"/>
    <property type="match status" value="1"/>
</dbReference>
<keyword evidence="6 10" id="KW-0204">Cytolysis</keyword>
<keyword evidence="4 10" id="KW-0081">Bacteriolytic enzyme</keyword>
<dbReference type="InterPro" id="IPR023347">
    <property type="entry name" value="Lysozyme_dom_sf"/>
</dbReference>
<accession>A0A6J7VSQ6</accession>
<dbReference type="GO" id="GO:0009253">
    <property type="term" value="P:peptidoglycan catabolic process"/>
    <property type="evidence" value="ECO:0007669"/>
    <property type="project" value="UniProtKB-UniRule"/>
</dbReference>
<comment type="subcellular location">
    <subcellularLocation>
        <location evidence="10">Host cytoplasm</location>
    </subcellularLocation>
    <text evidence="10">The endolysin is cytoplasmic, but can reach the periplasmic space with the help of the holins which disrupt the host cell membrane.</text>
</comment>
<keyword evidence="3 10" id="KW-1188">Viral release from host cell</keyword>
<reference evidence="12" key="1">
    <citation type="submission" date="2020-05" db="EMBL/GenBank/DDBJ databases">
        <authorList>
            <person name="Chiriac C."/>
            <person name="Salcher M."/>
            <person name="Ghai R."/>
            <person name="Kavagutti S V."/>
        </authorList>
    </citation>
    <scope>NUCLEOTIDE SEQUENCE</scope>
</reference>
<dbReference type="GO" id="GO:0016998">
    <property type="term" value="P:cell wall macromolecule catabolic process"/>
    <property type="evidence" value="ECO:0007669"/>
    <property type="project" value="InterPro"/>
</dbReference>
<evidence type="ECO:0000256" key="6">
    <source>
        <dbReference type="ARBA" id="ARBA00022852"/>
    </source>
</evidence>
<dbReference type="PANTHER" id="PTHR38107:SF3">
    <property type="entry name" value="LYSOZYME RRRD-RELATED"/>
    <property type="match status" value="1"/>
</dbReference>
<dbReference type="GO" id="GO:0030430">
    <property type="term" value="C:host cell cytoplasm"/>
    <property type="evidence" value="ECO:0007669"/>
    <property type="project" value="UniProtKB-SubCell"/>
</dbReference>
<dbReference type="InterPro" id="IPR033907">
    <property type="entry name" value="Endolysin_autolysin"/>
</dbReference>
<dbReference type="InterPro" id="IPR002196">
    <property type="entry name" value="Glyco_hydro_24"/>
</dbReference>
<dbReference type="InterPro" id="IPR023346">
    <property type="entry name" value="Lysozyme-like_dom_sf"/>
</dbReference>
<dbReference type="GO" id="GO:0044659">
    <property type="term" value="P:viral release from host cell by cytolysis"/>
    <property type="evidence" value="ECO:0007669"/>
    <property type="project" value="UniProtKB-UniRule"/>
</dbReference>
<keyword evidence="5 10" id="KW-0378">Hydrolase</keyword>
<proteinExistence type="inferred from homology"/>
<dbReference type="EC" id="3.2.1.17" evidence="10"/>
<dbReference type="PANTHER" id="PTHR38107">
    <property type="match status" value="1"/>
</dbReference>
<evidence type="ECO:0000256" key="11">
    <source>
        <dbReference type="RuleBase" id="RU003788"/>
    </source>
</evidence>
<dbReference type="CDD" id="cd00737">
    <property type="entry name" value="lyz_endolysin_autolysin"/>
    <property type="match status" value="1"/>
</dbReference>
<evidence type="ECO:0000256" key="9">
    <source>
        <dbReference type="ARBA" id="ARBA00023295"/>
    </source>
</evidence>
<evidence type="ECO:0000256" key="8">
    <source>
        <dbReference type="ARBA" id="ARBA00023200"/>
    </source>
</evidence>
<evidence type="ECO:0000256" key="4">
    <source>
        <dbReference type="ARBA" id="ARBA00022638"/>
    </source>
</evidence>
<sequence>MKTGPDGIALIKQFEGLRLKAYPDPGTGGEPWTIGYGTTSSAGVGKIAKGMVITKVQAESMLVRSLDAYERGVMKVLSKPPAQHQFDAMVSLAYNIGLGRFVNSTVVKAFNAGDFARAGQAFLLWNKAAGKVMPGLTRRRAAERDLFLKPDAVASAPPAGNSTAQ</sequence>
<dbReference type="EMBL" id="LR798191">
    <property type="protein sequence ID" value="CAB5079532.1"/>
    <property type="molecule type" value="Genomic_DNA"/>
</dbReference>
<name>A0A6J7VSQ6_9CAUD</name>
<feature type="active site" description="Proton donor/acceptor" evidence="10">
    <location>
        <position position="15"/>
    </location>
</feature>
<protein>
    <recommendedName>
        <fullName evidence="10">Endolysin</fullName>
        <ecNumber evidence="10">3.2.1.17</ecNumber>
    </recommendedName>
    <alternativeName>
        <fullName evidence="10">Lysis protein</fullName>
    </alternativeName>
    <alternativeName>
        <fullName evidence="10">Lysozyme</fullName>
    </alternativeName>
    <alternativeName>
        <fullName evidence="10">Muramidase</fullName>
    </alternativeName>
</protein>
<comment type="catalytic activity">
    <reaction evidence="1 10 11">
        <text>Hydrolysis of (1-&gt;4)-beta-linkages between N-acetylmuramic acid and N-acetyl-D-glucosamine residues in a peptidoglycan and between N-acetyl-D-glucosamine residues in chitodextrins.</text>
        <dbReference type="EC" id="3.2.1.17"/>
    </reaction>
</comment>
<comment type="similarity">
    <text evidence="10 11">Belongs to the glycosyl hydrolase 24 family.</text>
</comment>
<gene>
    <name evidence="12" type="ORF">UFOVP143_9</name>
</gene>
<evidence type="ECO:0000256" key="1">
    <source>
        <dbReference type="ARBA" id="ARBA00000632"/>
    </source>
</evidence>
<dbReference type="GO" id="GO:0003796">
    <property type="term" value="F:lysozyme activity"/>
    <property type="evidence" value="ECO:0007669"/>
    <property type="project" value="UniProtKB-UniRule"/>
</dbReference>
<evidence type="ECO:0000256" key="7">
    <source>
        <dbReference type="ARBA" id="ARBA00023142"/>
    </source>
</evidence>
<dbReference type="GO" id="GO:0042742">
    <property type="term" value="P:defense response to bacterium"/>
    <property type="evidence" value="ECO:0007669"/>
    <property type="project" value="UniProtKB-KW"/>
</dbReference>
<keyword evidence="7 10" id="KW-0578">Host cell lysis by virus</keyword>
<dbReference type="InterPro" id="IPR034690">
    <property type="entry name" value="Endolysin_T4_type"/>
</dbReference>
<evidence type="ECO:0000256" key="10">
    <source>
        <dbReference type="HAMAP-Rule" id="MF_04110"/>
    </source>
</evidence>
<organism evidence="12">
    <name type="scientific">uncultured Caudovirales phage</name>
    <dbReference type="NCBI Taxonomy" id="2100421"/>
    <lineage>
        <taxon>Viruses</taxon>
        <taxon>Duplodnaviria</taxon>
        <taxon>Heunggongvirae</taxon>
        <taxon>Uroviricota</taxon>
        <taxon>Caudoviricetes</taxon>
        <taxon>Peduoviridae</taxon>
        <taxon>Maltschvirus</taxon>
        <taxon>Maltschvirus maltsch</taxon>
    </lineage>
</organism>